<protein>
    <submittedName>
        <fullName evidence="1">Uncharacterized protein</fullName>
    </submittedName>
</protein>
<evidence type="ECO:0000313" key="1">
    <source>
        <dbReference type="EMBL" id="KAG5294026.1"/>
    </source>
</evidence>
<dbReference type="AlphaFoldDB" id="A0A8H7YMX8"/>
<proteinExistence type="predicted"/>
<dbReference type="EMBL" id="JAEVHI010000004">
    <property type="protein sequence ID" value="KAG5294026.1"/>
    <property type="molecule type" value="Genomic_DNA"/>
</dbReference>
<reference evidence="1 2" key="1">
    <citation type="submission" date="2021-01" db="EMBL/GenBank/DDBJ databases">
        <title>Chromosome-level genome assembly of a human fungal pathogen reveals clustering of transcriptionally co-regulated genes.</title>
        <authorList>
            <person name="Voorhies M."/>
            <person name="Cohen S."/>
            <person name="Shea T.P."/>
            <person name="Petrus S."/>
            <person name="Munoz J.F."/>
            <person name="Poplawski S."/>
            <person name="Goldman W.E."/>
            <person name="Michael T."/>
            <person name="Cuomo C.A."/>
            <person name="Sil A."/>
            <person name="Beyhan S."/>
        </authorList>
    </citation>
    <scope>NUCLEOTIDE SEQUENCE [LARGE SCALE GENOMIC DNA]</scope>
    <source>
        <strain evidence="1 2">G184AR</strain>
    </source>
</reference>
<gene>
    <name evidence="1" type="ORF">I7I52_05533</name>
</gene>
<dbReference type="Proteomes" id="UP000670092">
    <property type="component" value="Unassembled WGS sequence"/>
</dbReference>
<accession>A0A8H7YMX8</accession>
<sequence length="81" mass="8948">MVTLAFAMDNLVVIVLSYHTSFVTTTLSGTPRLGVRMDANKRVLMGIWLGVFVPINMGTSGNQITAWRRSGSDRVEYDKIA</sequence>
<name>A0A8H7YMX8_AJECA</name>
<comment type="caution">
    <text evidence="1">The sequence shown here is derived from an EMBL/GenBank/DDBJ whole genome shotgun (WGS) entry which is preliminary data.</text>
</comment>
<dbReference type="VEuPathDB" id="FungiDB:I7I52_05533"/>
<organism evidence="1 2">
    <name type="scientific">Ajellomyces capsulatus</name>
    <name type="common">Darling's disease fungus</name>
    <name type="synonym">Histoplasma capsulatum</name>
    <dbReference type="NCBI Taxonomy" id="5037"/>
    <lineage>
        <taxon>Eukaryota</taxon>
        <taxon>Fungi</taxon>
        <taxon>Dikarya</taxon>
        <taxon>Ascomycota</taxon>
        <taxon>Pezizomycotina</taxon>
        <taxon>Eurotiomycetes</taxon>
        <taxon>Eurotiomycetidae</taxon>
        <taxon>Onygenales</taxon>
        <taxon>Ajellomycetaceae</taxon>
        <taxon>Histoplasma</taxon>
    </lineage>
</organism>
<evidence type="ECO:0000313" key="2">
    <source>
        <dbReference type="Proteomes" id="UP000670092"/>
    </source>
</evidence>